<gene>
    <name evidence="1" type="ORF">ENI13_00325</name>
</gene>
<feature type="non-terminal residue" evidence="1">
    <location>
        <position position="408"/>
    </location>
</feature>
<dbReference type="AlphaFoldDB" id="A0A7C1NPQ8"/>
<reference evidence="1" key="1">
    <citation type="journal article" date="2020" name="mSystems">
        <title>Genome- and Community-Level Interaction Insights into Carbon Utilization and Element Cycling Functions of Hydrothermarchaeota in Hydrothermal Sediment.</title>
        <authorList>
            <person name="Zhou Z."/>
            <person name="Liu Y."/>
            <person name="Xu W."/>
            <person name="Pan J."/>
            <person name="Luo Z.H."/>
            <person name="Li M."/>
        </authorList>
    </citation>
    <scope>NUCLEOTIDE SEQUENCE [LARGE SCALE GENOMIC DNA]</scope>
    <source>
        <strain evidence="1">HyVt-369</strain>
    </source>
</reference>
<proteinExistence type="predicted"/>
<evidence type="ECO:0000313" key="1">
    <source>
        <dbReference type="EMBL" id="HEB13408.1"/>
    </source>
</evidence>
<organism evidence="1">
    <name type="scientific">candidate division CPR3 bacterium</name>
    <dbReference type="NCBI Taxonomy" id="2268181"/>
    <lineage>
        <taxon>Bacteria</taxon>
        <taxon>Bacteria division CPR3</taxon>
    </lineage>
</organism>
<accession>A0A7C1NPQ8</accession>
<comment type="caution">
    <text evidence="1">The sequence shown here is derived from an EMBL/GenBank/DDBJ whole genome shotgun (WGS) entry which is preliminary data.</text>
</comment>
<name>A0A7C1NPQ8_UNCC3</name>
<dbReference type="EMBL" id="DRHL01000015">
    <property type="protein sequence ID" value="HEB13408.1"/>
    <property type="molecule type" value="Genomic_DNA"/>
</dbReference>
<sequence length="408" mass="45395">MTFLKSIINSLSEQSLNKEDVALLEKILDGNEASHKRKRKKLPSIKDAISWTMDWFESQHTHSFDEIEGAVSLAVANKFPIGEGERQHPGYFVFKLWQDKVVVKRSFFNENEDDALFLRLSYLSEDTPDVGLTVTLGEPSPVKLAFVPLSTEPSDEMLMAAREVDLMGLDEELIKDVIKGNGKKADDVKEGSVIELDEHFRTSPLADAVIDKDNLIIRGVKMLGPVSSNGRTYPVETQRAAVPILEGVKAFLDHPTEEDRNEPRRVRDLIGQHKNVRVEGDSTFSDLHLVNTALVNEVVLPIAESNASLIGNSIMAQGKMNAENVVTEITAVRSVDLVAEPATTKGLFEGSKTFKKEPTQKGDITMVTKEEILKDSKLVNELKAHFSEGFKADLQKSAEWNELKLSLI</sequence>
<dbReference type="Proteomes" id="UP000885695">
    <property type="component" value="Unassembled WGS sequence"/>
</dbReference>
<protein>
    <submittedName>
        <fullName evidence="1">Uncharacterized protein</fullName>
    </submittedName>
</protein>